<keyword evidence="4" id="KW-1185">Reference proteome</keyword>
<dbReference type="AlphaFoldDB" id="A0A397U471"/>
<dbReference type="Pfam" id="PF00172">
    <property type="entry name" value="Zn_clus"/>
    <property type="match status" value="1"/>
</dbReference>
<evidence type="ECO:0000259" key="2">
    <source>
        <dbReference type="PROSITE" id="PS50048"/>
    </source>
</evidence>
<proteinExistence type="predicted"/>
<gene>
    <name evidence="3" type="ORF">C2G38_2149330</name>
</gene>
<name>A0A397U471_9GLOM</name>
<evidence type="ECO:0000313" key="4">
    <source>
        <dbReference type="Proteomes" id="UP000266673"/>
    </source>
</evidence>
<dbReference type="PROSITE" id="PS50048">
    <property type="entry name" value="ZN2_CY6_FUNGAL_2"/>
    <property type="match status" value="1"/>
</dbReference>
<dbReference type="GO" id="GO:0008270">
    <property type="term" value="F:zinc ion binding"/>
    <property type="evidence" value="ECO:0007669"/>
    <property type="project" value="InterPro"/>
</dbReference>
<dbReference type="InterPro" id="IPR001138">
    <property type="entry name" value="Zn2Cys6_DnaBD"/>
</dbReference>
<dbReference type="PROSITE" id="PS00463">
    <property type="entry name" value="ZN2_CY6_FUNGAL_1"/>
    <property type="match status" value="1"/>
</dbReference>
<sequence length="159" mass="18323">MNNEGKKRSRAVIACDECRKSKKKCIGLNQNAITFISCVRCRKNNIECIVTPLCNLCKKKLNSDGFCNCKKKRNPKNASYSKKEEYENVDENLKRLEKEIQSLKDIQSSEDEKFGRLKEEIALLRDNIKKVEEKTKSLEGDFTAKVKLIITKKSEDKQA</sequence>
<protein>
    <recommendedName>
        <fullName evidence="2">Zn(2)-C6 fungal-type domain-containing protein</fullName>
    </recommendedName>
</protein>
<dbReference type="CDD" id="cd00067">
    <property type="entry name" value="GAL4"/>
    <property type="match status" value="1"/>
</dbReference>
<dbReference type="Proteomes" id="UP000266673">
    <property type="component" value="Unassembled WGS sequence"/>
</dbReference>
<evidence type="ECO:0000256" key="1">
    <source>
        <dbReference type="SAM" id="Coils"/>
    </source>
</evidence>
<keyword evidence="1" id="KW-0175">Coiled coil</keyword>
<dbReference type="OrthoDB" id="2478163at2759"/>
<accession>A0A397U471</accession>
<organism evidence="3 4">
    <name type="scientific">Gigaspora rosea</name>
    <dbReference type="NCBI Taxonomy" id="44941"/>
    <lineage>
        <taxon>Eukaryota</taxon>
        <taxon>Fungi</taxon>
        <taxon>Fungi incertae sedis</taxon>
        <taxon>Mucoromycota</taxon>
        <taxon>Glomeromycotina</taxon>
        <taxon>Glomeromycetes</taxon>
        <taxon>Diversisporales</taxon>
        <taxon>Gigasporaceae</taxon>
        <taxon>Gigaspora</taxon>
    </lineage>
</organism>
<dbReference type="SUPFAM" id="SSF57701">
    <property type="entry name" value="Zn2/Cys6 DNA-binding domain"/>
    <property type="match status" value="1"/>
</dbReference>
<feature type="coiled-coil region" evidence="1">
    <location>
        <begin position="79"/>
        <end position="141"/>
    </location>
</feature>
<dbReference type="GO" id="GO:0000981">
    <property type="term" value="F:DNA-binding transcription factor activity, RNA polymerase II-specific"/>
    <property type="evidence" value="ECO:0007669"/>
    <property type="project" value="InterPro"/>
</dbReference>
<evidence type="ECO:0000313" key="3">
    <source>
        <dbReference type="EMBL" id="RIB03827.1"/>
    </source>
</evidence>
<reference evidence="3 4" key="1">
    <citation type="submission" date="2018-06" db="EMBL/GenBank/DDBJ databases">
        <title>Comparative genomics reveals the genomic features of Rhizophagus irregularis, R. cerebriforme, R. diaphanum and Gigaspora rosea, and their symbiotic lifestyle signature.</title>
        <authorList>
            <person name="Morin E."/>
            <person name="San Clemente H."/>
            <person name="Chen E.C.H."/>
            <person name="De La Providencia I."/>
            <person name="Hainaut M."/>
            <person name="Kuo A."/>
            <person name="Kohler A."/>
            <person name="Murat C."/>
            <person name="Tang N."/>
            <person name="Roy S."/>
            <person name="Loubradou J."/>
            <person name="Henrissat B."/>
            <person name="Grigoriev I.V."/>
            <person name="Corradi N."/>
            <person name="Roux C."/>
            <person name="Martin F.M."/>
        </authorList>
    </citation>
    <scope>NUCLEOTIDE SEQUENCE [LARGE SCALE GENOMIC DNA]</scope>
    <source>
        <strain evidence="3 4">DAOM 194757</strain>
    </source>
</reference>
<dbReference type="SMART" id="SM00066">
    <property type="entry name" value="GAL4"/>
    <property type="match status" value="1"/>
</dbReference>
<dbReference type="EMBL" id="QKWP01002315">
    <property type="protein sequence ID" value="RIB03827.1"/>
    <property type="molecule type" value="Genomic_DNA"/>
</dbReference>
<comment type="caution">
    <text evidence="3">The sequence shown here is derived from an EMBL/GenBank/DDBJ whole genome shotgun (WGS) entry which is preliminary data.</text>
</comment>
<feature type="domain" description="Zn(2)-C6 fungal-type" evidence="2">
    <location>
        <begin position="14"/>
        <end position="50"/>
    </location>
</feature>
<dbReference type="InterPro" id="IPR036864">
    <property type="entry name" value="Zn2-C6_fun-type_DNA-bd_sf"/>
</dbReference>